<comment type="caution">
    <text evidence="2">The sequence shown here is derived from an EMBL/GenBank/DDBJ whole genome shotgun (WGS) entry which is preliminary data.</text>
</comment>
<evidence type="ECO:0000259" key="1">
    <source>
        <dbReference type="Pfam" id="PF18864"/>
    </source>
</evidence>
<dbReference type="RefSeq" id="WP_137325199.1">
    <property type="nucleotide sequence ID" value="NZ_LBIA02000001.1"/>
</dbReference>
<reference evidence="2" key="1">
    <citation type="submission" date="2019-04" db="EMBL/GenBank/DDBJ databases">
        <title>Whole genome sequencing of cave bacteria.</title>
        <authorList>
            <person name="Gan H.M."/>
            <person name="Barton H."/>
            <person name="Savka M.A."/>
        </authorList>
    </citation>
    <scope>NUCLEOTIDE SEQUENCE [LARGE SCALE GENOMIC DNA]</scope>
    <source>
        <strain evidence="2">LC387</strain>
    </source>
</reference>
<protein>
    <recommendedName>
        <fullName evidence="1">AbiTii domain-containing protein</fullName>
    </recommendedName>
</protein>
<dbReference type="Pfam" id="PF18864">
    <property type="entry name" value="AbiTii"/>
    <property type="match status" value="1"/>
</dbReference>
<dbReference type="STRING" id="211460.YH63_05435"/>
<dbReference type="AlphaFoldDB" id="A0A4V6BEC8"/>
<dbReference type="OrthoDB" id="6360084at2"/>
<keyword evidence="3" id="KW-1185">Reference proteome</keyword>
<dbReference type="InterPro" id="IPR041304">
    <property type="entry name" value="AbiTii"/>
</dbReference>
<dbReference type="EMBL" id="LBIA02000001">
    <property type="protein sequence ID" value="TKT72373.1"/>
    <property type="molecule type" value="Genomic_DNA"/>
</dbReference>
<accession>A0A4V6BEC8</accession>
<feature type="domain" description="AbiTii" evidence="1">
    <location>
        <begin position="4"/>
        <end position="182"/>
    </location>
</feature>
<evidence type="ECO:0000313" key="2">
    <source>
        <dbReference type="EMBL" id="TKT72373.1"/>
    </source>
</evidence>
<evidence type="ECO:0000313" key="3">
    <source>
        <dbReference type="Proteomes" id="UP000034832"/>
    </source>
</evidence>
<dbReference type="Proteomes" id="UP000034832">
    <property type="component" value="Unassembled WGS sequence"/>
</dbReference>
<sequence length="295" mass="32046">MPTLVEQLQRDAMDPNFRISDLLRRVKFTAVQLGLGTVEDWVEQELNGYEGMPPAYRTVYGRPMAHHPYRGWEDIGQAPEWMQRRPNGQAIAVIEGFIAQAAATNSTQFHMPYPDELTEKLYKSNNTAGMNCHLIVSPAEMLRIVDKVRNLVLDWALNLQKAGIMGSEFNFNDAEKQKAHAAATVITIGSISNFQGNIGQGNVASDNSFKIGDLQPILEQLKPYLGMLASSGATDISERVATLEKALAQQPANDSLVRGLVTDLRNTLTGAAGNLIATGAIAALNMVLGTGVPAV</sequence>
<proteinExistence type="predicted"/>
<name>A0A4V6BEC8_9BRAD</name>
<organism evidence="2 3">
    <name type="scientific">Afipia massiliensis</name>
    <dbReference type="NCBI Taxonomy" id="211460"/>
    <lineage>
        <taxon>Bacteria</taxon>
        <taxon>Pseudomonadati</taxon>
        <taxon>Pseudomonadota</taxon>
        <taxon>Alphaproteobacteria</taxon>
        <taxon>Hyphomicrobiales</taxon>
        <taxon>Nitrobacteraceae</taxon>
        <taxon>Afipia</taxon>
    </lineage>
</organism>
<gene>
    <name evidence="2" type="ORF">YH63_013580</name>
</gene>